<evidence type="ECO:0000259" key="1">
    <source>
        <dbReference type="Pfam" id="PF13456"/>
    </source>
</evidence>
<feature type="domain" description="RNase H type-1" evidence="1">
    <location>
        <begin position="33"/>
        <end position="146"/>
    </location>
</feature>
<dbReference type="InterPro" id="IPR044730">
    <property type="entry name" value="RNase_H-like_dom_plant"/>
</dbReference>
<accession>A0AAD8M270</accession>
<gene>
    <name evidence="2" type="ORF">POM88_051202</name>
</gene>
<evidence type="ECO:0000313" key="2">
    <source>
        <dbReference type="EMBL" id="KAK1357946.1"/>
    </source>
</evidence>
<dbReference type="CDD" id="cd06222">
    <property type="entry name" value="RNase_H_like"/>
    <property type="match status" value="1"/>
</dbReference>
<dbReference type="InterPro" id="IPR002156">
    <property type="entry name" value="RNaseH_domain"/>
</dbReference>
<dbReference type="PANTHER" id="PTHR47723:SF19">
    <property type="entry name" value="POLYNUCLEOTIDYL TRANSFERASE, RIBONUCLEASE H-LIKE SUPERFAMILY PROTEIN"/>
    <property type="match status" value="1"/>
</dbReference>
<dbReference type="InterPro" id="IPR036397">
    <property type="entry name" value="RNaseH_sf"/>
</dbReference>
<protein>
    <recommendedName>
        <fullName evidence="1">RNase H type-1 domain-containing protein</fullName>
    </recommendedName>
</protein>
<dbReference type="InterPro" id="IPR012337">
    <property type="entry name" value="RNaseH-like_sf"/>
</dbReference>
<evidence type="ECO:0000313" key="3">
    <source>
        <dbReference type="Proteomes" id="UP001237642"/>
    </source>
</evidence>
<sequence>MVDAGVQWTMPPQGVIKINAHGFFSDQPFENGNISGIGFVFRDHTGHIVRMVGGSLGIEEERINEFYALLTALRRAYWENYNNIILETDNAGAYWEWSFVDLEGVIPEHRYVVNQLEQRKADRNLRMEVRAISQESNHFARYLAQYGARHWTQLVIIEQPFGRVQELWNNDMGLGPVGAQFQEMWEGDLQNEDDMQEEVLVQEEGI</sequence>
<keyword evidence="3" id="KW-1185">Reference proteome</keyword>
<reference evidence="2" key="2">
    <citation type="submission" date="2023-05" db="EMBL/GenBank/DDBJ databases">
        <authorList>
            <person name="Schelkunov M.I."/>
        </authorList>
    </citation>
    <scope>NUCLEOTIDE SEQUENCE</scope>
    <source>
        <strain evidence="2">Hsosn_3</strain>
        <tissue evidence="2">Leaf</tissue>
    </source>
</reference>
<proteinExistence type="predicted"/>
<reference evidence="2" key="1">
    <citation type="submission" date="2023-02" db="EMBL/GenBank/DDBJ databases">
        <title>Genome of toxic invasive species Heracleum sosnowskyi carries increased number of genes despite the absence of recent whole-genome duplications.</title>
        <authorList>
            <person name="Schelkunov M."/>
            <person name="Shtratnikova V."/>
            <person name="Makarenko M."/>
            <person name="Klepikova A."/>
            <person name="Omelchenko D."/>
            <person name="Novikova G."/>
            <person name="Obukhova E."/>
            <person name="Bogdanov V."/>
            <person name="Penin A."/>
            <person name="Logacheva M."/>
        </authorList>
    </citation>
    <scope>NUCLEOTIDE SEQUENCE</scope>
    <source>
        <strain evidence="2">Hsosn_3</strain>
        <tissue evidence="2">Leaf</tissue>
    </source>
</reference>
<dbReference type="EMBL" id="JAUIZM010000011">
    <property type="protein sequence ID" value="KAK1357946.1"/>
    <property type="molecule type" value="Genomic_DNA"/>
</dbReference>
<name>A0AAD8M270_9APIA</name>
<dbReference type="SUPFAM" id="SSF53098">
    <property type="entry name" value="Ribonuclease H-like"/>
    <property type="match status" value="1"/>
</dbReference>
<dbReference type="AlphaFoldDB" id="A0AAD8M270"/>
<dbReference type="Gene3D" id="3.30.420.10">
    <property type="entry name" value="Ribonuclease H-like superfamily/Ribonuclease H"/>
    <property type="match status" value="1"/>
</dbReference>
<dbReference type="GO" id="GO:0003676">
    <property type="term" value="F:nucleic acid binding"/>
    <property type="evidence" value="ECO:0007669"/>
    <property type="project" value="InterPro"/>
</dbReference>
<comment type="caution">
    <text evidence="2">The sequence shown here is derived from an EMBL/GenBank/DDBJ whole genome shotgun (WGS) entry which is preliminary data.</text>
</comment>
<dbReference type="Pfam" id="PF13456">
    <property type="entry name" value="RVT_3"/>
    <property type="match status" value="1"/>
</dbReference>
<dbReference type="PANTHER" id="PTHR47723">
    <property type="entry name" value="OS05G0353850 PROTEIN"/>
    <property type="match status" value="1"/>
</dbReference>
<dbReference type="GO" id="GO:0004523">
    <property type="term" value="F:RNA-DNA hybrid ribonuclease activity"/>
    <property type="evidence" value="ECO:0007669"/>
    <property type="project" value="InterPro"/>
</dbReference>
<organism evidence="2 3">
    <name type="scientific">Heracleum sosnowskyi</name>
    <dbReference type="NCBI Taxonomy" id="360622"/>
    <lineage>
        <taxon>Eukaryota</taxon>
        <taxon>Viridiplantae</taxon>
        <taxon>Streptophyta</taxon>
        <taxon>Embryophyta</taxon>
        <taxon>Tracheophyta</taxon>
        <taxon>Spermatophyta</taxon>
        <taxon>Magnoliopsida</taxon>
        <taxon>eudicotyledons</taxon>
        <taxon>Gunneridae</taxon>
        <taxon>Pentapetalae</taxon>
        <taxon>asterids</taxon>
        <taxon>campanulids</taxon>
        <taxon>Apiales</taxon>
        <taxon>Apiaceae</taxon>
        <taxon>Apioideae</taxon>
        <taxon>apioid superclade</taxon>
        <taxon>Tordylieae</taxon>
        <taxon>Tordyliinae</taxon>
        <taxon>Heracleum</taxon>
    </lineage>
</organism>
<dbReference type="Proteomes" id="UP001237642">
    <property type="component" value="Unassembled WGS sequence"/>
</dbReference>
<dbReference type="InterPro" id="IPR053151">
    <property type="entry name" value="RNase_H-like"/>
</dbReference>